<reference evidence="5" key="1">
    <citation type="submission" date="2016-10" db="EMBL/GenBank/DDBJ databases">
        <authorList>
            <person name="Varghese N."/>
            <person name="Submissions S."/>
        </authorList>
    </citation>
    <scope>NUCLEOTIDE SEQUENCE [LARGE SCALE GENOMIC DNA]</scope>
    <source>
        <strain evidence="5">DSM 15363</strain>
    </source>
</reference>
<organism evidence="4 5">
    <name type="scientific">Winogradskyella thalassocola</name>
    <dbReference type="NCBI Taxonomy" id="262004"/>
    <lineage>
        <taxon>Bacteria</taxon>
        <taxon>Pseudomonadati</taxon>
        <taxon>Bacteroidota</taxon>
        <taxon>Flavobacteriia</taxon>
        <taxon>Flavobacteriales</taxon>
        <taxon>Flavobacteriaceae</taxon>
        <taxon>Winogradskyella</taxon>
    </lineage>
</organism>
<proteinExistence type="predicted"/>
<dbReference type="RefSeq" id="WP_092469290.1">
    <property type="nucleotide sequence ID" value="NZ_FNCZ01000007.1"/>
</dbReference>
<accession>A0A1G8HPD3</accession>
<dbReference type="SUPFAM" id="SSF56925">
    <property type="entry name" value="OMPA-like"/>
    <property type="match status" value="1"/>
</dbReference>
<sequence length="170" mass="18337">MKKINLIIATTLFSITFSIGAFAQTETKIGALIGYGTEIENIGIGANAEFPIMEKLTISPSFIYYLPKDESGIKINWFEVNANANYYFLDEENIDVYGIAGLNYSSIKVKYENSFGLGGDFSSSDGRIGLNLGAGANFNIGSSITPFAELKYVIIDGGQLVVAAGVKFNL</sequence>
<feature type="chain" id="PRO_5011557683" evidence="2">
    <location>
        <begin position="24"/>
        <end position="170"/>
    </location>
</feature>
<feature type="signal peptide" evidence="2">
    <location>
        <begin position="1"/>
        <end position="23"/>
    </location>
</feature>
<evidence type="ECO:0000256" key="1">
    <source>
        <dbReference type="ARBA" id="ARBA00022729"/>
    </source>
</evidence>
<feature type="domain" description="Outer membrane protein beta-barrel" evidence="3">
    <location>
        <begin position="24"/>
        <end position="161"/>
    </location>
</feature>
<dbReference type="STRING" id="262004.SAMN04489796_1077"/>
<dbReference type="InterPro" id="IPR027385">
    <property type="entry name" value="Beta-barrel_OMP"/>
</dbReference>
<dbReference type="Gene3D" id="2.40.160.20">
    <property type="match status" value="1"/>
</dbReference>
<protein>
    <submittedName>
        <fullName evidence="4">Outer membrane protein beta-barrel domain-containing protein</fullName>
    </submittedName>
</protein>
<dbReference type="AlphaFoldDB" id="A0A1G8HPD3"/>
<gene>
    <name evidence="4" type="ORF">SAMN04489796_1077</name>
</gene>
<name>A0A1G8HPD3_9FLAO</name>
<keyword evidence="1 2" id="KW-0732">Signal</keyword>
<dbReference type="Proteomes" id="UP000199492">
    <property type="component" value="Unassembled WGS sequence"/>
</dbReference>
<dbReference type="Pfam" id="PF13505">
    <property type="entry name" value="OMP_b-brl"/>
    <property type="match status" value="1"/>
</dbReference>
<evidence type="ECO:0000313" key="4">
    <source>
        <dbReference type="EMBL" id="SDI08527.1"/>
    </source>
</evidence>
<dbReference type="OrthoDB" id="1163183at2"/>
<keyword evidence="5" id="KW-1185">Reference proteome</keyword>
<evidence type="ECO:0000313" key="5">
    <source>
        <dbReference type="Proteomes" id="UP000199492"/>
    </source>
</evidence>
<dbReference type="InterPro" id="IPR011250">
    <property type="entry name" value="OMP/PagP_B-barrel"/>
</dbReference>
<evidence type="ECO:0000259" key="3">
    <source>
        <dbReference type="Pfam" id="PF13505"/>
    </source>
</evidence>
<dbReference type="EMBL" id="FNCZ01000007">
    <property type="protein sequence ID" value="SDI08527.1"/>
    <property type="molecule type" value="Genomic_DNA"/>
</dbReference>
<evidence type="ECO:0000256" key="2">
    <source>
        <dbReference type="SAM" id="SignalP"/>
    </source>
</evidence>